<organism evidence="2 3">
    <name type="scientific">Mesitornis unicolor</name>
    <name type="common">brown roatelo</name>
    <dbReference type="NCBI Taxonomy" id="54374"/>
    <lineage>
        <taxon>Eukaryota</taxon>
        <taxon>Metazoa</taxon>
        <taxon>Chordata</taxon>
        <taxon>Craniata</taxon>
        <taxon>Vertebrata</taxon>
        <taxon>Euteleostomi</taxon>
        <taxon>Archelosauria</taxon>
        <taxon>Archosauria</taxon>
        <taxon>Dinosauria</taxon>
        <taxon>Saurischia</taxon>
        <taxon>Theropoda</taxon>
        <taxon>Coelurosauria</taxon>
        <taxon>Aves</taxon>
        <taxon>Neognathae</taxon>
        <taxon>Neoaves</taxon>
        <taxon>Columbimorphae</taxon>
        <taxon>Mesitornithiformes</taxon>
        <taxon>Mesitornithidae</taxon>
        <taxon>Mesitornis</taxon>
    </lineage>
</organism>
<dbReference type="AlphaFoldDB" id="A0A091QY91"/>
<accession>A0A091QY91</accession>
<name>A0A091QY91_9AVES</name>
<gene>
    <name evidence="2" type="ORF">N332_09539</name>
</gene>
<keyword evidence="3" id="KW-1185">Reference proteome</keyword>
<dbReference type="Proteomes" id="UP000053369">
    <property type="component" value="Unassembled WGS sequence"/>
</dbReference>
<feature type="region of interest" description="Disordered" evidence="1">
    <location>
        <begin position="31"/>
        <end position="97"/>
    </location>
</feature>
<evidence type="ECO:0000313" key="3">
    <source>
        <dbReference type="Proteomes" id="UP000053369"/>
    </source>
</evidence>
<feature type="non-terminal residue" evidence="2">
    <location>
        <position position="97"/>
    </location>
</feature>
<feature type="non-terminal residue" evidence="2">
    <location>
        <position position="1"/>
    </location>
</feature>
<sequence length="97" mass="10984">LFRIIRRDPQLLVRPGRRVGIGEVALGERHSQSSAKVLVPGPHPPPLPRQPHQHHVRVVPKMPEDPEPHEATEGLTPDHLRPCHLRELPVPRLDVHP</sequence>
<evidence type="ECO:0000313" key="2">
    <source>
        <dbReference type="EMBL" id="KFQ32515.1"/>
    </source>
</evidence>
<protein>
    <submittedName>
        <fullName evidence="2">Uncharacterized protein</fullName>
    </submittedName>
</protein>
<dbReference type="EMBL" id="KK806526">
    <property type="protein sequence ID" value="KFQ32515.1"/>
    <property type="molecule type" value="Genomic_DNA"/>
</dbReference>
<proteinExistence type="predicted"/>
<feature type="compositionally biased region" description="Basic and acidic residues" evidence="1">
    <location>
        <begin position="62"/>
        <end position="97"/>
    </location>
</feature>
<evidence type="ECO:0000256" key="1">
    <source>
        <dbReference type="SAM" id="MobiDB-lite"/>
    </source>
</evidence>
<reference evidence="2 3" key="1">
    <citation type="submission" date="2014-04" db="EMBL/GenBank/DDBJ databases">
        <title>Genome evolution of avian class.</title>
        <authorList>
            <person name="Zhang G."/>
            <person name="Li C."/>
        </authorList>
    </citation>
    <scope>NUCLEOTIDE SEQUENCE [LARGE SCALE GENOMIC DNA]</scope>
    <source>
        <strain evidence="2">BGI_N332</strain>
    </source>
</reference>